<feature type="region of interest" description="Disordered" evidence="10">
    <location>
        <begin position="541"/>
        <end position="560"/>
    </location>
</feature>
<dbReference type="OrthoDB" id="1294322at2759"/>
<evidence type="ECO:0000256" key="2">
    <source>
        <dbReference type="ARBA" id="ARBA00022670"/>
    </source>
</evidence>
<evidence type="ECO:0000256" key="8">
    <source>
        <dbReference type="PIRSR" id="PIRSR601461-1"/>
    </source>
</evidence>
<proteinExistence type="inferred from homology"/>
<dbReference type="SUPFAM" id="SSF50630">
    <property type="entry name" value="Acid proteases"/>
    <property type="match status" value="1"/>
</dbReference>
<dbReference type="Pfam" id="PF14541">
    <property type="entry name" value="TAXi_C"/>
    <property type="match status" value="1"/>
</dbReference>
<keyword evidence="5" id="KW-0378">Hydrolase</keyword>
<dbReference type="PANTHER" id="PTHR47967:SF28">
    <property type="entry name" value="ASPARTYL PROTEASE FAMILY PROTEIN 2-LIKE"/>
    <property type="match status" value="1"/>
</dbReference>
<dbReference type="InterPro" id="IPR001461">
    <property type="entry name" value="Aspartic_peptidase_A1"/>
</dbReference>
<dbReference type="InterPro" id="IPR032861">
    <property type="entry name" value="TAXi_N"/>
</dbReference>
<organism evidence="13 14">
    <name type="scientific">Miscanthus lutarioriparius</name>
    <dbReference type="NCBI Taxonomy" id="422564"/>
    <lineage>
        <taxon>Eukaryota</taxon>
        <taxon>Viridiplantae</taxon>
        <taxon>Streptophyta</taxon>
        <taxon>Embryophyta</taxon>
        <taxon>Tracheophyta</taxon>
        <taxon>Spermatophyta</taxon>
        <taxon>Magnoliopsida</taxon>
        <taxon>Liliopsida</taxon>
        <taxon>Poales</taxon>
        <taxon>Poaceae</taxon>
        <taxon>PACMAD clade</taxon>
        <taxon>Panicoideae</taxon>
        <taxon>Andropogonodae</taxon>
        <taxon>Andropogoneae</taxon>
        <taxon>Saccharinae</taxon>
        <taxon>Miscanthus</taxon>
    </lineage>
</organism>
<keyword evidence="11" id="KW-0732">Signal</keyword>
<sequence length="934" mass="102312">MAQFAVRSLLLSLLLVSPVLASPGIAKLNSSSPLFGIEFPPFNTAVAVTGCDSKLAAAEAAVGEQKQPASPSPSLKLHMNRRTTSAGGTRKESLLDLANKDAVRIETMHRRAARSGGDRTPGSSSPRRALSERMVATVKSGVAVGSGEYLMDVYVGTPPRRFRMIMDTGSDLNWLQCAPCLDCFEQLGPVFDPAASSSYRNVTCGDQRCGLVAPPPEAAPRACRRPGEDSCPYYYWYGDQSNTTGDLALESFTVNLTAPGASRRVDGVVFGCGHWNRGLFHGAAGLLGLGRGPLSFASQLRAVYGHTFSYCLVEHGSDVASKVVFGEDDALSLAAAHPQLNYTAFAPASSPADTFYYVKLKGVLVGGELLNISSDTWDVGSEGGSGGTIIDSGTTLSYFVEPAYQVIRQAFIDRMSRSYPLVPDFPVLSPCYNVSGVERPEVPELSLLFADGAVWDFPAENYFIRLEDGIMCLAVLGTPRTGMSIIGNFQQQNFHVVYDLHNNRLGFAPRRCAEKQIKRLLPIPIHLNCLSARDSFFLTEKQHQLPRSHRPPPAPLPTSFASSSVVRHRSLYPSDGALAPVVRHLPRCRDFPAVRALIQEFPIALGPVTLDAYVQQLARAGRPTDAVKVLDKLPEQLRNHESLTLLVSSLSAGSFPSRAERAAKKVANEIFPDDNICTLLVSGYANAGKLDHALRLIGETRRGGFQPGLDAYNAVLDCVCRLCRKKDPLRMPMEAEKFLVDMEANGIPRDAGTFRVLITNFCKIRKTEDAMNLFRRMGEWGCSPDADTYLVLIRSLYQAARTSEGWGVGGGVGGGDLEINLIGRHIMDSKSYSLLIEKLARLNLGERFNALFREVVARSVPVAHGEYNIDKRYVKAKKEKKVKKRLTLPEKMRLKNKRLFKLRTSFSKSPSTECSRLKHNFGYSHSHADFITRL</sequence>
<dbReference type="CDD" id="cd05476">
    <property type="entry name" value="pepsin_A_like_plant"/>
    <property type="match status" value="1"/>
</dbReference>
<evidence type="ECO:0000256" key="4">
    <source>
        <dbReference type="ARBA" id="ARBA00022750"/>
    </source>
</evidence>
<dbReference type="Pfam" id="PF14543">
    <property type="entry name" value="TAXi_N"/>
    <property type="match status" value="1"/>
</dbReference>
<dbReference type="Gene3D" id="2.40.70.10">
    <property type="entry name" value="Acid Proteases"/>
    <property type="match status" value="2"/>
</dbReference>
<evidence type="ECO:0000313" key="13">
    <source>
        <dbReference type="EMBL" id="CAD6217278.1"/>
    </source>
</evidence>
<keyword evidence="6" id="KW-0809">Transit peptide</keyword>
<keyword evidence="7" id="KW-0325">Glycoprotein</keyword>
<evidence type="ECO:0000256" key="5">
    <source>
        <dbReference type="ARBA" id="ARBA00022801"/>
    </source>
</evidence>
<comment type="similarity">
    <text evidence="1">Belongs to the peptidase A1 family.</text>
</comment>
<dbReference type="Gene3D" id="1.25.40.10">
    <property type="entry name" value="Tetratricopeptide repeat domain"/>
    <property type="match status" value="2"/>
</dbReference>
<dbReference type="InterPro" id="IPR034161">
    <property type="entry name" value="Pepsin-like_plant"/>
</dbReference>
<dbReference type="PROSITE" id="PS51375">
    <property type="entry name" value="PPR"/>
    <property type="match status" value="2"/>
</dbReference>
<dbReference type="Pfam" id="PF13812">
    <property type="entry name" value="PPR_3"/>
    <property type="match status" value="1"/>
</dbReference>
<dbReference type="GO" id="GO:0006508">
    <property type="term" value="P:proteolysis"/>
    <property type="evidence" value="ECO:0007669"/>
    <property type="project" value="UniProtKB-KW"/>
</dbReference>
<dbReference type="InterPro" id="IPR002885">
    <property type="entry name" value="PPR_rpt"/>
</dbReference>
<feature type="domain" description="Peptidase A1" evidence="12">
    <location>
        <begin position="149"/>
        <end position="508"/>
    </location>
</feature>
<evidence type="ECO:0000256" key="9">
    <source>
        <dbReference type="PROSITE-ProRule" id="PRU00708"/>
    </source>
</evidence>
<feature type="region of interest" description="Disordered" evidence="10">
    <location>
        <begin position="109"/>
        <end position="130"/>
    </location>
</feature>
<reference evidence="13" key="1">
    <citation type="submission" date="2020-10" db="EMBL/GenBank/DDBJ databases">
        <authorList>
            <person name="Han B."/>
            <person name="Lu T."/>
            <person name="Zhao Q."/>
            <person name="Huang X."/>
            <person name="Zhao Y."/>
        </authorList>
    </citation>
    <scope>NUCLEOTIDE SEQUENCE</scope>
</reference>
<feature type="signal peptide" evidence="11">
    <location>
        <begin position="1"/>
        <end position="21"/>
    </location>
</feature>
<gene>
    <name evidence="13" type="ORF">NCGR_LOCUS11317</name>
</gene>
<evidence type="ECO:0000256" key="6">
    <source>
        <dbReference type="ARBA" id="ARBA00022946"/>
    </source>
</evidence>
<dbReference type="PRINTS" id="PR00792">
    <property type="entry name" value="PEPSIN"/>
</dbReference>
<dbReference type="PANTHER" id="PTHR47967">
    <property type="entry name" value="OS07G0603500 PROTEIN-RELATED"/>
    <property type="match status" value="1"/>
</dbReference>
<feature type="active site" evidence="8">
    <location>
        <position position="167"/>
    </location>
</feature>
<dbReference type="InterPro" id="IPR011990">
    <property type="entry name" value="TPR-like_helical_dom_sf"/>
</dbReference>
<protein>
    <recommendedName>
        <fullName evidence="12">Peptidase A1 domain-containing protein</fullName>
    </recommendedName>
</protein>
<feature type="repeat" description="PPR" evidence="9">
    <location>
        <begin position="673"/>
        <end position="707"/>
    </location>
</feature>
<feature type="chain" id="PRO_5032668966" description="Peptidase A1 domain-containing protein" evidence="11">
    <location>
        <begin position="22"/>
        <end position="934"/>
    </location>
</feature>
<feature type="region of interest" description="Disordered" evidence="10">
    <location>
        <begin position="62"/>
        <end position="92"/>
    </location>
</feature>
<feature type="active site" evidence="8">
    <location>
        <position position="391"/>
    </location>
</feature>
<keyword evidence="14" id="KW-1185">Reference proteome</keyword>
<evidence type="ECO:0000256" key="7">
    <source>
        <dbReference type="ARBA" id="ARBA00023180"/>
    </source>
</evidence>
<dbReference type="InterPro" id="IPR032799">
    <property type="entry name" value="TAXi_C"/>
</dbReference>
<dbReference type="GO" id="GO:0004190">
    <property type="term" value="F:aspartic-type endopeptidase activity"/>
    <property type="evidence" value="ECO:0007669"/>
    <property type="project" value="UniProtKB-KW"/>
</dbReference>
<dbReference type="PROSITE" id="PS51767">
    <property type="entry name" value="PEPTIDASE_A1"/>
    <property type="match status" value="1"/>
</dbReference>
<name>A0A811N0B8_9POAL</name>
<dbReference type="Pfam" id="PF13041">
    <property type="entry name" value="PPR_2"/>
    <property type="match status" value="1"/>
</dbReference>
<dbReference type="InterPro" id="IPR021109">
    <property type="entry name" value="Peptidase_aspartic_dom_sf"/>
</dbReference>
<dbReference type="NCBIfam" id="TIGR00756">
    <property type="entry name" value="PPR"/>
    <property type="match status" value="1"/>
</dbReference>
<evidence type="ECO:0000259" key="12">
    <source>
        <dbReference type="PROSITE" id="PS51767"/>
    </source>
</evidence>
<evidence type="ECO:0000256" key="1">
    <source>
        <dbReference type="ARBA" id="ARBA00007447"/>
    </source>
</evidence>
<comment type="caution">
    <text evidence="13">The sequence shown here is derived from an EMBL/GenBank/DDBJ whole genome shotgun (WGS) entry which is preliminary data.</text>
</comment>
<accession>A0A811N0B8</accession>
<dbReference type="InterPro" id="IPR051708">
    <property type="entry name" value="Plant_Aspart_Prot_A1"/>
</dbReference>
<dbReference type="FunFam" id="2.40.70.10:FF:000034">
    <property type="entry name" value="Aspartyl protease family protein"/>
    <property type="match status" value="1"/>
</dbReference>
<dbReference type="FunFam" id="1.25.40.10:FF:000398">
    <property type="entry name" value="pentatricopeptide repeat-containing protein PNM1, mitochondrial"/>
    <property type="match status" value="1"/>
</dbReference>
<evidence type="ECO:0000313" key="14">
    <source>
        <dbReference type="Proteomes" id="UP000604825"/>
    </source>
</evidence>
<evidence type="ECO:0000256" key="10">
    <source>
        <dbReference type="SAM" id="MobiDB-lite"/>
    </source>
</evidence>
<dbReference type="EMBL" id="CAJGYO010000003">
    <property type="protein sequence ID" value="CAD6217278.1"/>
    <property type="molecule type" value="Genomic_DNA"/>
</dbReference>
<dbReference type="FunFam" id="1.25.40.10:FF:001453">
    <property type="entry name" value="Pentatricopeptide repeat-containing protein PNM1 mitochondrial"/>
    <property type="match status" value="1"/>
</dbReference>
<evidence type="ECO:0000256" key="3">
    <source>
        <dbReference type="ARBA" id="ARBA00022737"/>
    </source>
</evidence>
<dbReference type="Proteomes" id="UP000604825">
    <property type="component" value="Unassembled WGS sequence"/>
</dbReference>
<feature type="repeat" description="PPR" evidence="9">
    <location>
        <begin position="750"/>
        <end position="784"/>
    </location>
</feature>
<dbReference type="InterPro" id="IPR033121">
    <property type="entry name" value="PEPTIDASE_A1"/>
</dbReference>
<dbReference type="FunFam" id="2.40.70.10:FF:000053">
    <property type="entry name" value="Eukaryotic aspartyl protease family protein"/>
    <property type="match status" value="1"/>
</dbReference>
<keyword evidence="2" id="KW-0645">Protease</keyword>
<dbReference type="AlphaFoldDB" id="A0A811N0B8"/>
<keyword evidence="4" id="KW-0064">Aspartyl protease</keyword>
<keyword evidence="3" id="KW-0677">Repeat</keyword>
<evidence type="ECO:0000256" key="11">
    <source>
        <dbReference type="SAM" id="SignalP"/>
    </source>
</evidence>